<feature type="compositionally biased region" description="Low complexity" evidence="1">
    <location>
        <begin position="402"/>
        <end position="425"/>
    </location>
</feature>
<dbReference type="EMBL" id="JBHSXH010000015">
    <property type="protein sequence ID" value="MFC6825999.1"/>
    <property type="molecule type" value="Genomic_DNA"/>
</dbReference>
<dbReference type="Pfam" id="PF24371">
    <property type="entry name" value="DUF7527"/>
    <property type="match status" value="1"/>
</dbReference>
<evidence type="ECO:0000313" key="4">
    <source>
        <dbReference type="Proteomes" id="UP001596408"/>
    </source>
</evidence>
<evidence type="ECO:0000259" key="2">
    <source>
        <dbReference type="Pfam" id="PF24371"/>
    </source>
</evidence>
<comment type="caution">
    <text evidence="3">The sequence shown here is derived from an EMBL/GenBank/DDBJ whole genome shotgun (WGS) entry which is preliminary data.</text>
</comment>
<protein>
    <recommendedName>
        <fullName evidence="2">DUF7527 domain-containing protein</fullName>
    </recommendedName>
</protein>
<proteinExistence type="predicted"/>
<feature type="compositionally biased region" description="Basic residues" evidence="1">
    <location>
        <begin position="298"/>
        <end position="310"/>
    </location>
</feature>
<accession>A0ABD5TZQ6</accession>
<feature type="compositionally biased region" description="Low complexity" evidence="1">
    <location>
        <begin position="232"/>
        <end position="272"/>
    </location>
</feature>
<sequence length="727" mass="78426">MDSQIIDSVTEWDAVSVDGGYEGLHRLADGDFTGAVSTGMTWAFVLNGRVIGVFDGSIEDFEDADLTAYRAPDTSLPLLFPMMETGGETRAKYYTNETPLKDADSTLSAGGFTGYIELSENVLSGDYYVVYHGGKSMSAAFVGSSRRLVTGDEAFEKANDEVGIYEVKEADVDIVELPEIEADVSADDEPESDDAATPAPDVSDVADEESPDEPTPGDVTDADAAADDSPAEADPTPAESPTAADPASPTETVDAADAADTAADADAGTTADADARTPPSSGSESGGAPGSADESGDRRRRAAERTQRRRSSSDESADGSSGSDRDPFSAEEKWREARSIPSLDPSESSTQNGSEAATKSRARSKGGGQQAAQKRRRQNKQSVSRSRSSSSSAPASKREGPSESVSKSSSAESGGESSDSSSAEALTQKLEAAQARREVLEAERDSLKEERDEQRRRAEELEARVEELEAEVERLTERLEAQSGGFVAEESMSPKQALSGTNLFVRYNRKGEATLERAHRGEVTREEVNDNLRLEHHTTFDTEGLGVEGEPYAEFLHESTEYGFAKWVVTDLLYEIGETGNRNPLRELFDAIPRIDRVELRGTVGVETEEGVEERDFDVIFRDQMGDPLFVADMNTSRNATTQAMVGSLVKNARTVAEGDDAFSTAFYVTESFFDPEALEAVSEETGGGFLSRSKRKSFVKLSRKQGFHLCLVEARNNEFHVNVPDL</sequence>
<feature type="compositionally biased region" description="Basic and acidic residues" evidence="1">
    <location>
        <begin position="434"/>
        <end position="462"/>
    </location>
</feature>
<evidence type="ECO:0000256" key="1">
    <source>
        <dbReference type="SAM" id="MobiDB-lite"/>
    </source>
</evidence>
<feature type="domain" description="DUF7527" evidence="2">
    <location>
        <begin position="492"/>
        <end position="727"/>
    </location>
</feature>
<feature type="compositionally biased region" description="Acidic residues" evidence="1">
    <location>
        <begin position="183"/>
        <end position="194"/>
    </location>
</feature>
<feature type="compositionally biased region" description="Low complexity" evidence="1">
    <location>
        <begin position="380"/>
        <end position="395"/>
    </location>
</feature>
<keyword evidence="4" id="KW-1185">Reference proteome</keyword>
<feature type="compositionally biased region" description="Basic and acidic residues" evidence="1">
    <location>
        <begin position="323"/>
        <end position="338"/>
    </location>
</feature>
<feature type="region of interest" description="Disordered" evidence="1">
    <location>
        <begin position="183"/>
        <end position="462"/>
    </location>
</feature>
<feature type="compositionally biased region" description="Acidic residues" evidence="1">
    <location>
        <begin position="220"/>
        <end position="231"/>
    </location>
</feature>
<dbReference type="AlphaFoldDB" id="A0ABD5TZQ6"/>
<dbReference type="Proteomes" id="UP001596408">
    <property type="component" value="Unassembled WGS sequence"/>
</dbReference>
<reference evidence="3 4" key="1">
    <citation type="journal article" date="2019" name="Int. J. Syst. Evol. Microbiol.">
        <title>The Global Catalogue of Microorganisms (GCM) 10K type strain sequencing project: providing services to taxonomists for standard genome sequencing and annotation.</title>
        <authorList>
            <consortium name="The Broad Institute Genomics Platform"/>
            <consortium name="The Broad Institute Genome Sequencing Center for Infectious Disease"/>
            <person name="Wu L."/>
            <person name="Ma J."/>
        </authorList>
    </citation>
    <scope>NUCLEOTIDE SEQUENCE [LARGE SCALE GENOMIC DNA]</scope>
    <source>
        <strain evidence="3 4">YIM 94188</strain>
    </source>
</reference>
<dbReference type="InterPro" id="IPR055949">
    <property type="entry name" value="DUF7527"/>
</dbReference>
<feature type="compositionally biased region" description="Polar residues" evidence="1">
    <location>
        <begin position="345"/>
        <end position="357"/>
    </location>
</feature>
<gene>
    <name evidence="3" type="ORF">ACFQEV_13500</name>
</gene>
<name>A0ABD5TZQ6_9EURY</name>
<dbReference type="RefSeq" id="WP_379696938.1">
    <property type="nucleotide sequence ID" value="NZ_JBHSXH010000015.1"/>
</dbReference>
<evidence type="ECO:0000313" key="3">
    <source>
        <dbReference type="EMBL" id="MFC6825999.1"/>
    </source>
</evidence>
<organism evidence="3 4">
    <name type="scientific">Halopelagius fulvigenes</name>
    <dbReference type="NCBI Taxonomy" id="1198324"/>
    <lineage>
        <taxon>Archaea</taxon>
        <taxon>Methanobacteriati</taxon>
        <taxon>Methanobacteriota</taxon>
        <taxon>Stenosarchaea group</taxon>
        <taxon>Halobacteria</taxon>
        <taxon>Halobacteriales</taxon>
        <taxon>Haloferacaceae</taxon>
    </lineage>
</organism>